<feature type="binding site" evidence="14">
    <location>
        <begin position="233"/>
        <end position="234"/>
    </location>
    <ligand>
        <name>S-adenosyl-L-methionine</name>
        <dbReference type="ChEBI" id="CHEBI:59789"/>
    </ligand>
</feature>
<feature type="topological domain" description="Cytoplasmic" evidence="14">
    <location>
        <begin position="120"/>
        <end position="146"/>
    </location>
</feature>
<dbReference type="PANTHER" id="PTHR15458">
    <property type="entry name" value="PHOSPHATIDYLETHANOLAMINE N-METHYLTRANSFERASE"/>
    <property type="match status" value="1"/>
</dbReference>
<evidence type="ECO:0000256" key="11">
    <source>
        <dbReference type="ARBA" id="ARBA00023136"/>
    </source>
</evidence>
<evidence type="ECO:0000256" key="5">
    <source>
        <dbReference type="ARBA" id="ARBA00022679"/>
    </source>
</evidence>
<keyword evidence="5 14" id="KW-0808">Transferase</keyword>
<comment type="catalytic activity">
    <reaction evidence="14">
        <text>a 1,2-diacyl-sn-glycero-3-phospho-N,N-dimethylethanolamine + S-adenosyl-L-methionine = a 1,2-diacyl-sn-glycero-3-phosphocholine + S-adenosyl-L-homocysteine + H(+)</text>
        <dbReference type="Rhea" id="RHEA:32739"/>
        <dbReference type="ChEBI" id="CHEBI:15378"/>
        <dbReference type="ChEBI" id="CHEBI:57643"/>
        <dbReference type="ChEBI" id="CHEBI:57856"/>
        <dbReference type="ChEBI" id="CHEBI:59789"/>
        <dbReference type="ChEBI" id="CHEBI:64572"/>
    </reaction>
</comment>
<dbReference type="EMBL" id="JAEPRA010000015">
    <property type="protein sequence ID" value="KAG2175100.1"/>
    <property type="molecule type" value="Genomic_DNA"/>
</dbReference>
<feature type="binding site" evidence="14">
    <location>
        <begin position="151"/>
        <end position="153"/>
    </location>
    <ligand>
        <name>S-adenosyl-L-methionine</name>
        <dbReference type="ChEBI" id="CHEBI:59789"/>
    </ligand>
</feature>
<proteinExistence type="inferred from homology"/>
<evidence type="ECO:0000256" key="15">
    <source>
        <dbReference type="SAM" id="Phobius"/>
    </source>
</evidence>
<comment type="caution">
    <text evidence="16">The sequence shown here is derived from an EMBL/GenBank/DDBJ whole genome shotgun (WGS) entry which is preliminary data.</text>
</comment>
<evidence type="ECO:0000256" key="14">
    <source>
        <dbReference type="HAMAP-Rule" id="MF_03216"/>
    </source>
</evidence>
<feature type="transmembrane region" description="Helical" evidence="15">
    <location>
        <begin position="144"/>
        <end position="172"/>
    </location>
</feature>
<dbReference type="EC" id="2.1.1.71" evidence="14"/>
<dbReference type="PANTHER" id="PTHR15458:SF5">
    <property type="entry name" value="PHOSPHATIDYLETHANOLAMINE N-METHYLTRANSFERASE"/>
    <property type="match status" value="1"/>
</dbReference>
<evidence type="ECO:0000256" key="9">
    <source>
        <dbReference type="ARBA" id="ARBA00022989"/>
    </source>
</evidence>
<gene>
    <name evidence="16" type="ORF">INT44_007578</name>
</gene>
<reference evidence="16" key="1">
    <citation type="submission" date="2020-12" db="EMBL/GenBank/DDBJ databases">
        <title>Metabolic potential, ecology and presence of endohyphal bacteria is reflected in genomic diversity of Mucoromycotina.</title>
        <authorList>
            <person name="Muszewska A."/>
            <person name="Okrasinska A."/>
            <person name="Steczkiewicz K."/>
            <person name="Drgas O."/>
            <person name="Orlowska M."/>
            <person name="Perlinska-Lenart U."/>
            <person name="Aleksandrzak-Piekarczyk T."/>
            <person name="Szatraj K."/>
            <person name="Zielenkiewicz U."/>
            <person name="Pilsyk S."/>
            <person name="Malc E."/>
            <person name="Mieczkowski P."/>
            <person name="Kruszewska J.S."/>
            <person name="Biernat P."/>
            <person name="Pawlowska J."/>
        </authorList>
    </citation>
    <scope>NUCLEOTIDE SEQUENCE</scope>
    <source>
        <strain evidence="16">WA0000051536</strain>
    </source>
</reference>
<keyword evidence="6 14" id="KW-0949">S-adenosyl-L-methionine</keyword>
<dbReference type="PROSITE" id="PS51599">
    <property type="entry name" value="SAM_PEMT_PEM2"/>
    <property type="match status" value="1"/>
</dbReference>
<comment type="subcellular location">
    <subcellularLocation>
        <location evidence="14">Endoplasmic reticulum membrane</location>
        <topology evidence="14">Multi-pass membrane protein</topology>
    </subcellularLocation>
    <subcellularLocation>
        <location evidence="14">Mitochondrion membrane</location>
        <topology evidence="14">Multi-pass membrane protein</topology>
    </subcellularLocation>
</comment>
<feature type="topological domain" description="Lumenal" evidence="14">
    <location>
        <begin position="1"/>
        <end position="61"/>
    </location>
</feature>
<feature type="topological domain" description="Lumenal" evidence="14">
    <location>
        <begin position="86"/>
        <end position="97"/>
    </location>
</feature>
<organism evidence="16 17">
    <name type="scientific">Umbelopsis vinacea</name>
    <dbReference type="NCBI Taxonomy" id="44442"/>
    <lineage>
        <taxon>Eukaryota</taxon>
        <taxon>Fungi</taxon>
        <taxon>Fungi incertae sedis</taxon>
        <taxon>Mucoromycota</taxon>
        <taxon>Mucoromycotina</taxon>
        <taxon>Umbelopsidomycetes</taxon>
        <taxon>Umbelopsidales</taxon>
        <taxon>Umbelopsidaceae</taxon>
        <taxon>Umbelopsis</taxon>
    </lineage>
</organism>
<keyword evidence="3 14" id="KW-0444">Lipid biosynthesis</keyword>
<keyword evidence="13 14" id="KW-1208">Phospholipid metabolism</keyword>
<evidence type="ECO:0000256" key="6">
    <source>
        <dbReference type="ARBA" id="ARBA00022691"/>
    </source>
</evidence>
<evidence type="ECO:0000256" key="10">
    <source>
        <dbReference type="ARBA" id="ARBA00023098"/>
    </source>
</evidence>
<dbReference type="InterPro" id="IPR024960">
    <property type="entry name" value="PEMT/MFAP"/>
</dbReference>
<feature type="transmembrane region" description="Helical" evidence="15">
    <location>
        <begin position="193"/>
        <end position="210"/>
    </location>
</feature>
<comment type="similarity">
    <text evidence="14">Belongs to the class VI-like SAM-binding methyltransferase superfamily. PEMT/PEM2 methyltransferase family.</text>
</comment>
<evidence type="ECO:0000313" key="17">
    <source>
        <dbReference type="Proteomes" id="UP000612746"/>
    </source>
</evidence>
<dbReference type="GO" id="GO:0006656">
    <property type="term" value="P:phosphatidylcholine biosynthetic process"/>
    <property type="evidence" value="ECO:0007669"/>
    <property type="project" value="UniProtKB-UniRule"/>
</dbReference>
<dbReference type="Pfam" id="PF04191">
    <property type="entry name" value="PEMT"/>
    <property type="match status" value="1"/>
</dbReference>
<evidence type="ECO:0000256" key="2">
    <source>
        <dbReference type="ARBA" id="ARBA00005189"/>
    </source>
</evidence>
<keyword evidence="4 14" id="KW-0489">Methyltransferase</keyword>
<feature type="intramembrane region" description="Helical" evidence="14">
    <location>
        <begin position="62"/>
        <end position="82"/>
    </location>
</feature>
<comment type="function">
    <text evidence="14">Catalyzes the second two steps of the methylation pathway of phosphatidylcholine biosynthesis, the SAM-dependent methylation of phosphatidylmonomethylethanolamine (PMME) to phosphatidyldimethylethanolamine (PDME) and of PDME to phosphatidylcholine (PC).</text>
</comment>
<dbReference type="GO" id="GO:0032259">
    <property type="term" value="P:methylation"/>
    <property type="evidence" value="ECO:0007669"/>
    <property type="project" value="UniProtKB-KW"/>
</dbReference>
<dbReference type="GO" id="GO:0000773">
    <property type="term" value="F:phosphatidyl-N-methylethanolamine N-methyltransferase activity"/>
    <property type="evidence" value="ECO:0007669"/>
    <property type="project" value="UniProtKB-UniRule"/>
</dbReference>
<evidence type="ECO:0000313" key="16">
    <source>
        <dbReference type="EMBL" id="KAG2175100.1"/>
    </source>
</evidence>
<comment type="pathway">
    <text evidence="2">Lipid metabolism.</text>
</comment>
<keyword evidence="9 14" id="KW-1133">Transmembrane helix</keyword>
<feature type="transmembrane region" description="Helical" evidence="15">
    <location>
        <begin position="104"/>
        <end position="124"/>
    </location>
</feature>
<keyword evidence="12 14" id="KW-0594">Phospholipid biosynthesis</keyword>
<sequence length="261" mass="29110">MNPQNDIIGLRLNHLKVTTPLTKKLLALFSSQSQIWILSSTYQRTPSTFPWHPSSSILFSGTLLPGQVRSLHSDPSETSITYQILLLEYRNQVLTKLAGGNPYLGCYGLAVTIFSIGIVRDYFYKCALEEQPAHPLLQTEVAKLAAVLIFGTGNILVLSSMWALGVTGTYLGDYFGILMKERVTSFPFNVCENPMYVGSTLTFLATALWYGKPAGVILSAIVYIFYQIALTFEGPFTTMIYQNKDQDIKRRKAARASKKEL</sequence>
<dbReference type="InterPro" id="IPR007318">
    <property type="entry name" value="Phopholipid_MeTrfase"/>
</dbReference>
<protein>
    <recommendedName>
        <fullName evidence="14">Phosphatidyl-N-methylethanolamine N-methyltransferase</fullName>
        <ecNumber evidence="14">2.1.1.71</ecNumber>
    </recommendedName>
    <alternativeName>
        <fullName evidence="14">Phospholipid methyltransferase</fullName>
        <shortName evidence="14">PLMT</shortName>
    </alternativeName>
</protein>
<dbReference type="Gene3D" id="1.20.120.1630">
    <property type="match status" value="1"/>
</dbReference>
<keyword evidence="11 14" id="KW-0472">Membrane</keyword>
<dbReference type="AlphaFoldDB" id="A0A8H7U9X4"/>
<dbReference type="GO" id="GO:0005789">
    <property type="term" value="C:endoplasmic reticulum membrane"/>
    <property type="evidence" value="ECO:0007669"/>
    <property type="project" value="UniProtKB-SubCell"/>
</dbReference>
<evidence type="ECO:0000256" key="13">
    <source>
        <dbReference type="ARBA" id="ARBA00023264"/>
    </source>
</evidence>
<dbReference type="OrthoDB" id="8300106at2759"/>
<name>A0A8H7U9X4_9FUNG</name>
<keyword evidence="7 14" id="KW-0812">Transmembrane</keyword>
<dbReference type="FunFam" id="1.20.120.1630:FF:000024">
    <property type="entry name" value="Phosphatidylethanolamine N-methyltransferase"/>
    <property type="match status" value="1"/>
</dbReference>
<comment type="pathway">
    <text evidence="1 14">Phospholipid metabolism; phosphatidylcholine biosynthesis.</text>
</comment>
<keyword evidence="14" id="KW-0496">Mitochondrion</keyword>
<evidence type="ECO:0000256" key="7">
    <source>
        <dbReference type="ARBA" id="ARBA00022692"/>
    </source>
</evidence>
<comment type="catalytic activity">
    <reaction evidence="14">
        <text>a 1,2-diacyl-sn-glycero-3-phospho-N-methylethanolamine + S-adenosyl-L-methionine = a 1,2-diacyl-sn-glycero-3-phospho-N,N-dimethylethanolamine + S-adenosyl-L-homocysteine + H(+)</text>
        <dbReference type="Rhea" id="RHEA:32735"/>
        <dbReference type="ChEBI" id="CHEBI:15378"/>
        <dbReference type="ChEBI" id="CHEBI:57856"/>
        <dbReference type="ChEBI" id="CHEBI:59789"/>
        <dbReference type="ChEBI" id="CHEBI:64572"/>
        <dbReference type="ChEBI" id="CHEBI:64573"/>
        <dbReference type="EC" id="2.1.1.71"/>
    </reaction>
</comment>
<accession>A0A8H7U9X4</accession>
<feature type="topological domain" description="Lumenal" evidence="14">
    <location>
        <begin position="168"/>
        <end position="210"/>
    </location>
</feature>
<feature type="transmembrane region" description="Helical" evidence="15">
    <location>
        <begin position="216"/>
        <end position="241"/>
    </location>
</feature>
<evidence type="ECO:0000256" key="1">
    <source>
        <dbReference type="ARBA" id="ARBA00004969"/>
    </source>
</evidence>
<dbReference type="GO" id="GO:0031966">
    <property type="term" value="C:mitochondrial membrane"/>
    <property type="evidence" value="ECO:0007669"/>
    <property type="project" value="UniProtKB-SubCell"/>
</dbReference>
<keyword evidence="17" id="KW-1185">Reference proteome</keyword>
<evidence type="ECO:0000256" key="12">
    <source>
        <dbReference type="ARBA" id="ARBA00023209"/>
    </source>
</evidence>
<dbReference type="HAMAP" id="MF_03216">
    <property type="entry name" value="PLMT"/>
    <property type="match status" value="1"/>
</dbReference>
<feature type="topological domain" description="Cytoplasmic" evidence="14">
    <location>
        <begin position="232"/>
        <end position="261"/>
    </location>
</feature>
<evidence type="ECO:0000256" key="8">
    <source>
        <dbReference type="ARBA" id="ARBA00022824"/>
    </source>
</evidence>
<keyword evidence="10 14" id="KW-0443">Lipid metabolism</keyword>
<dbReference type="Proteomes" id="UP000612746">
    <property type="component" value="Unassembled WGS sequence"/>
</dbReference>
<keyword evidence="8 14" id="KW-0256">Endoplasmic reticulum</keyword>
<evidence type="ECO:0000256" key="3">
    <source>
        <dbReference type="ARBA" id="ARBA00022516"/>
    </source>
</evidence>
<dbReference type="UniPathway" id="UPA00753"/>
<evidence type="ECO:0000256" key="4">
    <source>
        <dbReference type="ARBA" id="ARBA00022603"/>
    </source>
</evidence>